<dbReference type="PROSITE" id="PS50088">
    <property type="entry name" value="ANK_REPEAT"/>
    <property type="match status" value="5"/>
</dbReference>
<dbReference type="SMART" id="SM00969">
    <property type="entry name" value="SOCS_box"/>
    <property type="match status" value="1"/>
</dbReference>
<feature type="repeat" description="ANK" evidence="4">
    <location>
        <begin position="75"/>
        <end position="107"/>
    </location>
</feature>
<dbReference type="PANTHER" id="PTHR24136:SF53">
    <property type="entry name" value="ANKYRIN REPEAT AND SOCS BOX CONTAINING 13"/>
    <property type="match status" value="1"/>
</dbReference>
<dbReference type="AlphaFoldDB" id="A0AAN9B9N8"/>
<dbReference type="Pfam" id="PF13637">
    <property type="entry name" value="Ank_4"/>
    <property type="match status" value="1"/>
</dbReference>
<dbReference type="Proteomes" id="UP001374579">
    <property type="component" value="Unassembled WGS sequence"/>
</dbReference>
<dbReference type="PROSITE" id="PS50297">
    <property type="entry name" value="ANK_REP_REGION"/>
    <property type="match status" value="4"/>
</dbReference>
<keyword evidence="7" id="KW-1185">Reference proteome</keyword>
<evidence type="ECO:0000256" key="1">
    <source>
        <dbReference type="ARBA" id="ARBA00005949"/>
    </source>
</evidence>
<evidence type="ECO:0000259" key="5">
    <source>
        <dbReference type="PROSITE" id="PS50225"/>
    </source>
</evidence>
<dbReference type="EMBL" id="JBAMIC010000010">
    <property type="protein sequence ID" value="KAK7101903.1"/>
    <property type="molecule type" value="Genomic_DNA"/>
</dbReference>
<dbReference type="PRINTS" id="PR01415">
    <property type="entry name" value="ANKYRIN"/>
</dbReference>
<dbReference type="SUPFAM" id="SSF48403">
    <property type="entry name" value="Ankyrin repeat"/>
    <property type="match status" value="1"/>
</dbReference>
<protein>
    <recommendedName>
        <fullName evidence="5">SOCS box domain-containing protein</fullName>
    </recommendedName>
</protein>
<dbReference type="Gene3D" id="1.25.40.20">
    <property type="entry name" value="Ankyrin repeat-containing domain"/>
    <property type="match status" value="1"/>
</dbReference>
<dbReference type="Gene3D" id="1.10.750.20">
    <property type="entry name" value="SOCS box"/>
    <property type="match status" value="1"/>
</dbReference>
<feature type="repeat" description="ANK" evidence="4">
    <location>
        <begin position="172"/>
        <end position="204"/>
    </location>
</feature>
<dbReference type="Pfam" id="PF12796">
    <property type="entry name" value="Ank_2"/>
    <property type="match status" value="1"/>
</dbReference>
<gene>
    <name evidence="6" type="ORF">V1264_020212</name>
</gene>
<accession>A0AAN9B9N8</accession>
<feature type="domain" description="SOCS box" evidence="5">
    <location>
        <begin position="218"/>
        <end position="274"/>
    </location>
</feature>
<comment type="caution">
    <text evidence="6">The sequence shown here is derived from an EMBL/GenBank/DDBJ whole genome shotgun (WGS) entry which is preliminary data.</text>
</comment>
<proteinExistence type="inferred from homology"/>
<dbReference type="CDD" id="cd03716">
    <property type="entry name" value="SOCS_ASB_like"/>
    <property type="match status" value="1"/>
</dbReference>
<dbReference type="Pfam" id="PF07525">
    <property type="entry name" value="SOCS_box"/>
    <property type="match status" value="1"/>
</dbReference>
<keyword evidence="2" id="KW-0677">Repeat</keyword>
<keyword evidence="3 4" id="KW-0040">ANK repeat</keyword>
<dbReference type="InterPro" id="IPR002110">
    <property type="entry name" value="Ankyrin_rpt"/>
</dbReference>
<comment type="similarity">
    <text evidence="1">Belongs to the ankyrin SOCS box (ASB) family.</text>
</comment>
<dbReference type="SMART" id="SM00248">
    <property type="entry name" value="ANK"/>
    <property type="match status" value="6"/>
</dbReference>
<dbReference type="PANTHER" id="PTHR24136">
    <property type="entry name" value="SOWAH (DROSOPHILA) HOMOLOG"/>
    <property type="match status" value="1"/>
</dbReference>
<sequence>MDLAYYADVAYPLHKAAREGRGEQLLALLETGQYEVNNGSFDLVRPLHEACLQGHYQCACILLDHGAQVNIRNIDGATPLCDASSKGSVEIVKLLLDNGAQVNPQLAYSTPLHEAVMYNRWQCVELLLAHQANPNRSDCHYGYPLHIAASRGHHRCAEILLSYGANVNGTHIHNTALHVSCKRQDKAMVTLLLGHGADVYAEDNQGRTARDLIPSQGALKKFLYLWERTPKSLSHHCRLSVRCALGNRGLHLLQQVDLQVPQVVKDFLQFQPQKKFVIDNTANIAKPELCRAKDELVVFC</sequence>
<evidence type="ECO:0000256" key="3">
    <source>
        <dbReference type="ARBA" id="ARBA00023043"/>
    </source>
</evidence>
<dbReference type="GO" id="GO:0045732">
    <property type="term" value="P:positive regulation of protein catabolic process"/>
    <property type="evidence" value="ECO:0007669"/>
    <property type="project" value="TreeGrafter"/>
</dbReference>
<dbReference type="PROSITE" id="PS50225">
    <property type="entry name" value="SOCS"/>
    <property type="match status" value="1"/>
</dbReference>
<evidence type="ECO:0000313" key="6">
    <source>
        <dbReference type="EMBL" id="KAK7101903.1"/>
    </source>
</evidence>
<evidence type="ECO:0000313" key="7">
    <source>
        <dbReference type="Proteomes" id="UP001374579"/>
    </source>
</evidence>
<evidence type="ECO:0000256" key="2">
    <source>
        <dbReference type="ARBA" id="ARBA00022737"/>
    </source>
</evidence>
<feature type="repeat" description="ANK" evidence="4">
    <location>
        <begin position="140"/>
        <end position="172"/>
    </location>
</feature>
<name>A0AAN9B9N8_9CAEN</name>
<feature type="repeat" description="ANK" evidence="4">
    <location>
        <begin position="107"/>
        <end position="139"/>
    </location>
</feature>
<evidence type="ECO:0000256" key="4">
    <source>
        <dbReference type="PROSITE-ProRule" id="PRU00023"/>
    </source>
</evidence>
<feature type="repeat" description="ANK" evidence="4">
    <location>
        <begin position="42"/>
        <end position="74"/>
    </location>
</feature>
<organism evidence="6 7">
    <name type="scientific">Littorina saxatilis</name>
    <dbReference type="NCBI Taxonomy" id="31220"/>
    <lineage>
        <taxon>Eukaryota</taxon>
        <taxon>Metazoa</taxon>
        <taxon>Spiralia</taxon>
        <taxon>Lophotrochozoa</taxon>
        <taxon>Mollusca</taxon>
        <taxon>Gastropoda</taxon>
        <taxon>Caenogastropoda</taxon>
        <taxon>Littorinimorpha</taxon>
        <taxon>Littorinoidea</taxon>
        <taxon>Littorinidae</taxon>
        <taxon>Littorina</taxon>
    </lineage>
</organism>
<dbReference type="InterPro" id="IPR001496">
    <property type="entry name" value="SOCS_box"/>
</dbReference>
<dbReference type="InterPro" id="IPR036770">
    <property type="entry name" value="Ankyrin_rpt-contain_sf"/>
</dbReference>
<dbReference type="InterPro" id="IPR051573">
    <property type="entry name" value="Ankyrin-SOCS_box_domain"/>
</dbReference>
<reference evidence="6 7" key="1">
    <citation type="submission" date="2024-02" db="EMBL/GenBank/DDBJ databases">
        <title>Chromosome-scale genome assembly of the rough periwinkle Littorina saxatilis.</title>
        <authorList>
            <person name="De Jode A."/>
            <person name="Faria R."/>
            <person name="Formenti G."/>
            <person name="Sims Y."/>
            <person name="Smith T.P."/>
            <person name="Tracey A."/>
            <person name="Wood J.M.D."/>
            <person name="Zagrodzka Z.B."/>
            <person name="Johannesson K."/>
            <person name="Butlin R.K."/>
            <person name="Leder E.H."/>
        </authorList>
    </citation>
    <scope>NUCLEOTIDE SEQUENCE [LARGE SCALE GENOMIC DNA]</scope>
    <source>
        <strain evidence="6">Snail1</strain>
        <tissue evidence="6">Muscle</tissue>
    </source>
</reference>
<dbReference type="GO" id="GO:0016567">
    <property type="term" value="P:protein ubiquitination"/>
    <property type="evidence" value="ECO:0007669"/>
    <property type="project" value="TreeGrafter"/>
</dbReference>